<evidence type="ECO:0000313" key="4">
    <source>
        <dbReference type="Ensembl" id="ENSVKKP00000004584.1"/>
    </source>
</evidence>
<dbReference type="SUPFAM" id="SSF50156">
    <property type="entry name" value="PDZ domain-like"/>
    <property type="match status" value="1"/>
</dbReference>
<feature type="region of interest" description="Disordered" evidence="1">
    <location>
        <begin position="1104"/>
        <end position="1124"/>
    </location>
</feature>
<feature type="region of interest" description="Disordered" evidence="1">
    <location>
        <begin position="810"/>
        <end position="832"/>
    </location>
</feature>
<dbReference type="FunFam" id="1.20.80.10:FF:000009">
    <property type="entry name" value="FERM and PDZ domain containing 4"/>
    <property type="match status" value="1"/>
</dbReference>
<dbReference type="RefSeq" id="XP_044295437.1">
    <property type="nucleotide sequence ID" value="XM_044439502.1"/>
</dbReference>
<feature type="compositionally biased region" description="Polar residues" evidence="1">
    <location>
        <begin position="574"/>
        <end position="591"/>
    </location>
</feature>
<feature type="domain" description="FERM" evidence="2">
    <location>
        <begin position="176"/>
        <end position="491"/>
    </location>
</feature>
<dbReference type="PANTHER" id="PTHR46221">
    <property type="entry name" value="FERM AND PDZ DOMAIN-CONTAINING PROTEIN FAMILY MEMBER"/>
    <property type="match status" value="1"/>
</dbReference>
<evidence type="ECO:0000256" key="1">
    <source>
        <dbReference type="SAM" id="MobiDB-lite"/>
    </source>
</evidence>
<dbReference type="Pfam" id="PF00595">
    <property type="entry name" value="PDZ"/>
    <property type="match status" value="1"/>
</dbReference>
<feature type="compositionally biased region" description="Basic and acidic residues" evidence="1">
    <location>
        <begin position="508"/>
        <end position="519"/>
    </location>
</feature>
<dbReference type="FunFam" id="2.30.29.30:FF:000066">
    <property type="entry name" value="FERM and PDZ domain-containing protein 4"/>
    <property type="match status" value="1"/>
</dbReference>
<accession>A0A8D2KST8</accession>
<dbReference type="Gene3D" id="2.30.29.30">
    <property type="entry name" value="Pleckstrin-homology domain (PH domain)/Phosphotyrosine-binding domain (PTB)"/>
    <property type="match status" value="1"/>
</dbReference>
<dbReference type="InterPro" id="IPR029071">
    <property type="entry name" value="Ubiquitin-like_domsf"/>
</dbReference>
<evidence type="ECO:0000313" key="5">
    <source>
        <dbReference type="Proteomes" id="UP000694545"/>
    </source>
</evidence>
<dbReference type="SMART" id="SM00228">
    <property type="entry name" value="PDZ"/>
    <property type="match status" value="1"/>
</dbReference>
<dbReference type="CDD" id="cd14473">
    <property type="entry name" value="FERM_B-lobe"/>
    <property type="match status" value="1"/>
</dbReference>
<evidence type="ECO:0000259" key="3">
    <source>
        <dbReference type="PROSITE" id="PS50106"/>
    </source>
</evidence>
<dbReference type="PANTHER" id="PTHR46221:SF2">
    <property type="entry name" value="FERM AND PDZ DOMAIN-CONTAINING PROTEIN 1"/>
    <property type="match status" value="1"/>
</dbReference>
<dbReference type="InterPro" id="IPR019748">
    <property type="entry name" value="FERM_central"/>
</dbReference>
<dbReference type="SUPFAM" id="SSF47031">
    <property type="entry name" value="Second domain of FERM"/>
    <property type="match status" value="1"/>
</dbReference>
<reference evidence="4" key="2">
    <citation type="submission" date="2025-09" db="UniProtKB">
        <authorList>
            <consortium name="Ensembl"/>
        </authorList>
    </citation>
    <scope>IDENTIFICATION</scope>
</reference>
<dbReference type="RefSeq" id="XP_044295431.1">
    <property type="nucleotide sequence ID" value="XM_044439496.1"/>
</dbReference>
<dbReference type="SUPFAM" id="SSF50729">
    <property type="entry name" value="PH domain-like"/>
    <property type="match status" value="1"/>
</dbReference>
<dbReference type="InterPro" id="IPR001478">
    <property type="entry name" value="PDZ"/>
</dbReference>
<dbReference type="Gene3D" id="3.10.20.90">
    <property type="entry name" value="Phosphatidylinositol 3-kinase Catalytic Subunit, Chain A, domain 1"/>
    <property type="match status" value="1"/>
</dbReference>
<feature type="region of interest" description="Disordered" evidence="1">
    <location>
        <begin position="1044"/>
        <end position="1064"/>
    </location>
</feature>
<gene>
    <name evidence="4" type="primary">FRMPD1</name>
</gene>
<dbReference type="InterPro" id="IPR011993">
    <property type="entry name" value="PH-like_dom_sf"/>
</dbReference>
<dbReference type="RefSeq" id="XP_044295436.1">
    <property type="nucleotide sequence ID" value="XM_044439501.1"/>
</dbReference>
<dbReference type="RefSeq" id="XP_044295433.1">
    <property type="nucleotide sequence ID" value="XM_044439498.1"/>
</dbReference>
<protein>
    <submittedName>
        <fullName evidence="4">FERM and PDZ domain containing 1</fullName>
    </submittedName>
</protein>
<dbReference type="CTD" id="22844"/>
<dbReference type="RefSeq" id="XP_044295432.1">
    <property type="nucleotide sequence ID" value="XM_044439497.1"/>
</dbReference>
<dbReference type="Pfam" id="PF00373">
    <property type="entry name" value="FERM_M"/>
    <property type="match status" value="1"/>
</dbReference>
<feature type="region of interest" description="Disordered" evidence="1">
    <location>
        <begin position="1196"/>
        <end position="1215"/>
    </location>
</feature>
<dbReference type="SUPFAM" id="SSF54236">
    <property type="entry name" value="Ubiquitin-like"/>
    <property type="match status" value="1"/>
</dbReference>
<dbReference type="InterPro" id="IPR036034">
    <property type="entry name" value="PDZ_sf"/>
</dbReference>
<dbReference type="GeneID" id="123028050"/>
<dbReference type="InterPro" id="IPR041779">
    <property type="entry name" value="FRMPD1/3/4_FERM_C"/>
</dbReference>
<dbReference type="InterPro" id="IPR014352">
    <property type="entry name" value="FERM/acyl-CoA-bd_prot_sf"/>
</dbReference>
<dbReference type="OrthoDB" id="5859304at2759"/>
<name>A0A8D2KST8_VARKO</name>
<dbReference type="KEGG" id="vko:123028050"/>
<proteinExistence type="predicted"/>
<evidence type="ECO:0000259" key="2">
    <source>
        <dbReference type="PROSITE" id="PS50057"/>
    </source>
</evidence>
<dbReference type="RefSeq" id="XP_044295440.1">
    <property type="nucleotide sequence ID" value="XM_044439505.1"/>
</dbReference>
<dbReference type="FunFam" id="3.10.20.90:FF:000203">
    <property type="entry name" value="FERM and PDZ domain containing 1"/>
    <property type="match status" value="1"/>
</dbReference>
<sequence>MEDLETRKARKIEQMVAKWLRRSRDNSARGRASVSDGPSDGISQPASHVKLTVDVQKDELLGHYGFEVSQQLPLLVTSVAAGSTADGKLLPGDHILAINSKAAEDVTGEEAATLLRESQDTLQFTVLRCTSGGPKSSFLTAEKRARLKTNPVKVRFAEEVVVNGHTQGSSLLCMPNVLKVYLENGQTKAFKFEANTTVKDIILTLKEKLSIRSIDHFALVLEEQYNILKMYLLHEDERIEQVVQRKESHDFRCLFRVCFIPKDPLHLLQQDPVAFEYLYLQSCSDVLQERFAVEMKCSVALRLAALHIQERIITCAQPQKVSLKYIEKDWGIENFISPTLLRNMRGKDIKKAISFHMKRNQLLLDPRQKHLLSAAQVRLCYLQILGDLKLYGGKIFNATLMLQDRESCVALLVGAKYGISQVVNNKLNIITILAEFANISRLELTEESDKVSMVKIYLQDIKVLTLLLESNSAKDMACLISGYYRMFVDSSSSIYFWGEREPQMHRFSAEEGYESRTGSDSEESSEWDSSLDRFSAAHSPQHSCLCPPLEGQREQEEPGQERKDPEVKEKSFCNGYSTNDSWSEASDSANLGSRELKTSASSDSMDALEEDDLEACSSSQPEFFHFYTPTVQELTGNDKALSGTECEEGSQAAEESVFSFLLPTSLPLSTLAQPETQFRKESESCASAVASRLAENDAMEYYSLCANISPASSGERNTQSNSPECGSWNGLDGDEGICVGKGGAPGLILAPPPGFGDTSSDDEFYDTAEAVTPTEMQAGSRDLSLHSMECSNSANGPPGCNLGENILARQSRRTPNHRTGKEPRCTNSQRKRRSFLQTNYTSHVTFPVASLCSLKNTDYMCSEGECVLPSPSCSPVVVSLKDPTRDSNASEAQQVQLAKNASPSADLMEMEPDLVEMKSVADSPMCPAPVVRLQGAQESGTNSDVIPFSLSTEQRNSSLLTSCIPVHQKNCFSTSETPFQLEEINPTYKEKLEDAAETSGRVQEHCGANTGYHTKEALENKLGTAPPGKGVSYVLIEEIIHTTTKPPRSVHSPESKELSSMSTSDQDLLPAKQVEQHAQLLLGPCKRIKGDPILDEASQALEGSQLQENASGMVNEDSTQKSEGDKMHHFSETTEHCDGASGIVMRLSRLAFNSMVDCEDSSQHSDDKHQGTTVHSVPLVNQGSLKDDVLSQVPHHFSAGPPSSLTEHTGDQKPEVKDPIENALRVDYKLPHPLGLPTKGNMKQREVDSSDVLGFSFNESHKLAKPGEDSRVSKQSFLCSKHPTEDAKETFSTRHKTDRCSCQLTYASCFRGLDNEAELECSSPVACSPLEGPLTTPPSTRSPLSLDLNSTRLVQEHSYVNGNPSDCKNQVWLPETPIRALNCIKDRTRTSQFDFQHLLHNVVELQEILRQFWGNRIKHSRDECSAHFSEHKNSLYVESQRLMSSCQKVIKTHGPSSETQNAIQETFQNLLQLTEMCIQFTNCGLCSKRHKDLTINLRDVVCSYWQFVQAAKQAYDRGYPQLSIKLLVCQYTALTAALFCLVQQFRASSCI</sequence>
<organism evidence="4 5">
    <name type="scientific">Varanus komodoensis</name>
    <name type="common">Komodo dragon</name>
    <dbReference type="NCBI Taxonomy" id="61221"/>
    <lineage>
        <taxon>Eukaryota</taxon>
        <taxon>Metazoa</taxon>
        <taxon>Chordata</taxon>
        <taxon>Craniata</taxon>
        <taxon>Vertebrata</taxon>
        <taxon>Euteleostomi</taxon>
        <taxon>Lepidosauria</taxon>
        <taxon>Squamata</taxon>
        <taxon>Bifurcata</taxon>
        <taxon>Unidentata</taxon>
        <taxon>Episquamata</taxon>
        <taxon>Toxicofera</taxon>
        <taxon>Anguimorpha</taxon>
        <taxon>Paleoanguimorpha</taxon>
        <taxon>Varanoidea</taxon>
        <taxon>Varanidae</taxon>
        <taxon>Varanus</taxon>
    </lineage>
</organism>
<dbReference type="RefSeq" id="XP_044295441.1">
    <property type="nucleotide sequence ID" value="XM_044439506.1"/>
</dbReference>
<dbReference type="SMART" id="SM00295">
    <property type="entry name" value="B41"/>
    <property type="match status" value="1"/>
</dbReference>
<dbReference type="RefSeq" id="XP_044295439.1">
    <property type="nucleotide sequence ID" value="XM_044439504.1"/>
</dbReference>
<keyword evidence="5" id="KW-1185">Reference proteome</keyword>
<dbReference type="Gene3D" id="2.30.42.10">
    <property type="match status" value="1"/>
</dbReference>
<dbReference type="Proteomes" id="UP000694545">
    <property type="component" value="Unplaced"/>
</dbReference>
<dbReference type="RefSeq" id="XP_044295435.1">
    <property type="nucleotide sequence ID" value="XM_044439500.1"/>
</dbReference>
<dbReference type="OMA" id="ESMDDVC"/>
<feature type="region of interest" description="Disordered" evidence="1">
    <location>
        <begin position="508"/>
        <end position="609"/>
    </location>
</feature>
<dbReference type="GO" id="GO:0005886">
    <property type="term" value="C:plasma membrane"/>
    <property type="evidence" value="ECO:0007669"/>
    <property type="project" value="TreeGrafter"/>
</dbReference>
<dbReference type="Pfam" id="PF21477">
    <property type="entry name" value="FERM_C_FAK1"/>
    <property type="match status" value="1"/>
</dbReference>
<dbReference type="RefSeq" id="XP_044295438.1">
    <property type="nucleotide sequence ID" value="XM_044439503.1"/>
</dbReference>
<dbReference type="Pfam" id="PF21989">
    <property type="entry name" value="RA_2"/>
    <property type="match status" value="1"/>
</dbReference>
<dbReference type="InterPro" id="IPR049385">
    <property type="entry name" value="FAK1-like_FERM_C"/>
</dbReference>
<dbReference type="InterPro" id="IPR019749">
    <property type="entry name" value="Band_41_domain"/>
</dbReference>
<dbReference type="InterPro" id="IPR035963">
    <property type="entry name" value="FERM_2"/>
</dbReference>
<reference evidence="4" key="1">
    <citation type="submission" date="2025-08" db="UniProtKB">
        <authorList>
            <consortium name="Ensembl"/>
        </authorList>
    </citation>
    <scope>IDENTIFICATION</scope>
</reference>
<dbReference type="GO" id="GO:0005938">
    <property type="term" value="C:cell cortex"/>
    <property type="evidence" value="ECO:0007669"/>
    <property type="project" value="TreeGrafter"/>
</dbReference>
<feature type="compositionally biased region" description="Basic and acidic residues" evidence="1">
    <location>
        <begin position="551"/>
        <end position="571"/>
    </location>
</feature>
<dbReference type="RefSeq" id="XP_044295430.1">
    <property type="nucleotide sequence ID" value="XM_044439495.1"/>
</dbReference>
<dbReference type="Ensembl" id="ENSVKKT00000004712.1">
    <property type="protein sequence ID" value="ENSVKKP00000004584.1"/>
    <property type="gene ID" value="ENSVKKG00000003426.1"/>
</dbReference>
<dbReference type="CDD" id="cd13183">
    <property type="entry name" value="FERM_C_FRMPD1_FRMPD3_FRMPD4"/>
    <property type="match status" value="1"/>
</dbReference>
<dbReference type="Gene3D" id="1.20.80.10">
    <property type="match status" value="1"/>
</dbReference>
<dbReference type="InterPro" id="IPR000299">
    <property type="entry name" value="FERM_domain"/>
</dbReference>
<dbReference type="PROSITE" id="PS50106">
    <property type="entry name" value="PDZ"/>
    <property type="match status" value="1"/>
</dbReference>
<dbReference type="PROSITE" id="PS50057">
    <property type="entry name" value="FERM_3"/>
    <property type="match status" value="1"/>
</dbReference>
<feature type="region of interest" description="Disordered" evidence="1">
    <location>
        <begin position="23"/>
        <end position="47"/>
    </location>
</feature>
<feature type="domain" description="PDZ" evidence="3">
    <location>
        <begin position="52"/>
        <end position="130"/>
    </location>
</feature>